<dbReference type="SUPFAM" id="SSF54001">
    <property type="entry name" value="Cysteine proteinases"/>
    <property type="match status" value="1"/>
</dbReference>
<dbReference type="STRING" id="1121387.GCA_000429885_01157"/>
<evidence type="ECO:0000256" key="4">
    <source>
        <dbReference type="ARBA" id="ARBA00022807"/>
    </source>
</evidence>
<dbReference type="AlphaFoldDB" id="A0A239VDH2"/>
<dbReference type="KEGG" id="dco:SAMEA4475696_0930"/>
<comment type="similarity">
    <text evidence="1">Belongs to the peptidase C40 family.</text>
</comment>
<evidence type="ECO:0000313" key="7">
    <source>
        <dbReference type="Proteomes" id="UP000242637"/>
    </source>
</evidence>
<dbReference type="RefSeq" id="WP_157728083.1">
    <property type="nucleotide sequence ID" value="NZ_LT906453.1"/>
</dbReference>
<keyword evidence="3 6" id="KW-0378">Hydrolase</keyword>
<keyword evidence="2" id="KW-0645">Protease</keyword>
<dbReference type="PANTHER" id="PTHR47053">
    <property type="entry name" value="MUREIN DD-ENDOPEPTIDASE MEPH-RELATED"/>
    <property type="match status" value="1"/>
</dbReference>
<feature type="domain" description="NlpC/P60" evidence="5">
    <location>
        <begin position="1"/>
        <end position="104"/>
    </location>
</feature>
<dbReference type="EMBL" id="LT906453">
    <property type="protein sequence ID" value="SNV20147.1"/>
    <property type="molecule type" value="Genomic_DNA"/>
</dbReference>
<accession>A0A239VDH2</accession>
<evidence type="ECO:0000259" key="5">
    <source>
        <dbReference type="PROSITE" id="PS51935"/>
    </source>
</evidence>
<reference evidence="6 7" key="1">
    <citation type="submission" date="2017-06" db="EMBL/GenBank/DDBJ databases">
        <authorList>
            <consortium name="Pathogen Informatics"/>
        </authorList>
    </citation>
    <scope>NUCLEOTIDE SEQUENCE [LARGE SCALE GENOMIC DNA]</scope>
    <source>
        <strain evidence="6 7">NCTC13039</strain>
    </source>
</reference>
<dbReference type="GeneID" id="63460572"/>
<dbReference type="InterPro" id="IPR000064">
    <property type="entry name" value="NLP_P60_dom"/>
</dbReference>
<dbReference type="Proteomes" id="UP000242637">
    <property type="component" value="Chromosome 1"/>
</dbReference>
<evidence type="ECO:0000256" key="3">
    <source>
        <dbReference type="ARBA" id="ARBA00022801"/>
    </source>
</evidence>
<dbReference type="GO" id="GO:0006508">
    <property type="term" value="P:proteolysis"/>
    <property type="evidence" value="ECO:0007669"/>
    <property type="project" value="UniProtKB-KW"/>
</dbReference>
<sequence length="104" mass="11275">MAKNLSGIPYVWGGTSTSGFDCSGFTQHIFRKAGISLPRTAAQQQAATTHIKNPKPGDLVFFGSPAHHVGIYAGNGYMYDAPRSGRTTGLHKIWSSKVTYHRAH</sequence>
<protein>
    <submittedName>
        <fullName evidence="6">Probable endopeptidase p60</fullName>
        <ecNumber evidence="6">3.4.-.-</ecNumber>
    </submittedName>
</protein>
<name>A0A239VDH2_9MICO</name>
<proteinExistence type="inferred from homology"/>
<evidence type="ECO:0000256" key="2">
    <source>
        <dbReference type="ARBA" id="ARBA00022670"/>
    </source>
</evidence>
<dbReference type="InterPro" id="IPR038765">
    <property type="entry name" value="Papain-like_cys_pep_sf"/>
</dbReference>
<dbReference type="PANTHER" id="PTHR47053:SF1">
    <property type="entry name" value="MUREIN DD-ENDOPEPTIDASE MEPH-RELATED"/>
    <property type="match status" value="1"/>
</dbReference>
<dbReference type="OrthoDB" id="9815778at2"/>
<dbReference type="Pfam" id="PF00877">
    <property type="entry name" value="NLPC_P60"/>
    <property type="match status" value="1"/>
</dbReference>
<organism evidence="6 7">
    <name type="scientific">Dermatophilus congolensis</name>
    <dbReference type="NCBI Taxonomy" id="1863"/>
    <lineage>
        <taxon>Bacteria</taxon>
        <taxon>Bacillati</taxon>
        <taxon>Actinomycetota</taxon>
        <taxon>Actinomycetes</taxon>
        <taxon>Micrococcales</taxon>
        <taxon>Dermatophilaceae</taxon>
        <taxon>Dermatophilus</taxon>
    </lineage>
</organism>
<gene>
    <name evidence="6" type="primary">iap_1</name>
    <name evidence="6" type="ORF">SAMEA4475696_00930</name>
</gene>
<evidence type="ECO:0000313" key="6">
    <source>
        <dbReference type="EMBL" id="SNV20147.1"/>
    </source>
</evidence>
<dbReference type="Gene3D" id="3.90.1720.10">
    <property type="entry name" value="endopeptidase domain like (from Nostoc punctiforme)"/>
    <property type="match status" value="1"/>
</dbReference>
<keyword evidence="4" id="KW-0788">Thiol protease</keyword>
<dbReference type="InterPro" id="IPR051202">
    <property type="entry name" value="Peptidase_C40"/>
</dbReference>
<keyword evidence="7" id="KW-1185">Reference proteome</keyword>
<dbReference type="GO" id="GO:0008234">
    <property type="term" value="F:cysteine-type peptidase activity"/>
    <property type="evidence" value="ECO:0007669"/>
    <property type="project" value="UniProtKB-KW"/>
</dbReference>
<evidence type="ECO:0000256" key="1">
    <source>
        <dbReference type="ARBA" id="ARBA00007074"/>
    </source>
</evidence>
<dbReference type="EC" id="3.4.-.-" evidence="6"/>
<dbReference type="PROSITE" id="PS51935">
    <property type="entry name" value="NLPC_P60"/>
    <property type="match status" value="1"/>
</dbReference>